<sequence length="97" mass="11426">MSSWPTSHVTLLHVVFPFETTQYIVSLFQPMKREKFHFYIRLFATNPLPSRQFGFFGVAIFFVFFSVKLLETLSLISADNGFCRTTSLAVYWRRTIF</sequence>
<reference evidence="2 3" key="1">
    <citation type="submission" date="2018-10" db="EMBL/GenBank/DDBJ databases">
        <title>Genome sequences of five Lactobacillus pentosus strains isolated from brines of traditionally fermented spanish-style green table olives and differences between them.</title>
        <authorList>
            <person name="Jimenez Diaz R."/>
        </authorList>
    </citation>
    <scope>NUCLEOTIDE SEQUENCE [LARGE SCALE GENOMIC DNA]</scope>
    <source>
        <strain evidence="2 3">IG8</strain>
    </source>
</reference>
<evidence type="ECO:0000313" key="3">
    <source>
        <dbReference type="Proteomes" id="UP000281061"/>
    </source>
</evidence>
<evidence type="ECO:0000256" key="1">
    <source>
        <dbReference type="SAM" id="Phobius"/>
    </source>
</evidence>
<feature type="transmembrane region" description="Helical" evidence="1">
    <location>
        <begin position="53"/>
        <end position="70"/>
    </location>
</feature>
<protein>
    <submittedName>
        <fullName evidence="2">Uncharacterized protein</fullName>
    </submittedName>
</protein>
<organism evidence="2 3">
    <name type="scientific">Lactiplantibacillus pentosus</name>
    <name type="common">Lactobacillus pentosus</name>
    <dbReference type="NCBI Taxonomy" id="1589"/>
    <lineage>
        <taxon>Bacteria</taxon>
        <taxon>Bacillati</taxon>
        <taxon>Bacillota</taxon>
        <taxon>Bacilli</taxon>
        <taxon>Lactobacillales</taxon>
        <taxon>Lactobacillaceae</taxon>
        <taxon>Lactiplantibacillus</taxon>
    </lineage>
</organism>
<evidence type="ECO:0000313" key="2">
    <source>
        <dbReference type="EMBL" id="RMW54363.1"/>
    </source>
</evidence>
<name>A0AB37RK70_LACPE</name>
<accession>A0AB37RK70</accession>
<keyword evidence="1" id="KW-0472">Membrane</keyword>
<dbReference type="EMBL" id="RDCL01000060">
    <property type="protein sequence ID" value="RMW54363.1"/>
    <property type="molecule type" value="Genomic_DNA"/>
</dbReference>
<keyword evidence="1" id="KW-0812">Transmembrane</keyword>
<comment type="caution">
    <text evidence="2">The sequence shown here is derived from an EMBL/GenBank/DDBJ whole genome shotgun (WGS) entry which is preliminary data.</text>
</comment>
<dbReference type="Proteomes" id="UP000281061">
    <property type="component" value="Unassembled WGS sequence"/>
</dbReference>
<keyword evidence="1" id="KW-1133">Transmembrane helix</keyword>
<gene>
    <name evidence="2" type="ORF">D6U17_10605</name>
</gene>
<proteinExistence type="predicted"/>
<dbReference type="AlphaFoldDB" id="A0AB37RK70"/>